<sequence length="519" mass="53415">MQSHVHADARDAVSTALLAELRSRIPAGRVLTNEPEYAKAVALFNAAVDVRPAVVVRCATTADVQAAIRASRNHGVPISVRSGGHDFWGRAFRPGGLVLDLTDMRGVQVDIGRRFATVGGGALSSDVVSAAERVGLTAVTGTAGAVGMVGLTLGGGYGPLIGQFGLAADNLLGAEVVLADGSRVCTDADHHPDLFWALRGGGGNFGVVTSARIRLHPVPTVVSGTILYPIVQSADILADLGGILQDCPDELTVDVGFLPGPDGKPTVYVAPTWSGDIEVGNAENGPVRALAGLGTPVLAEIGPVARSAALAATDTMFPPGRMGAIRTRTVQSISGSIATVLDRAAQEFTSPFSAIVWHQFHGAAARLPLGSTAFGRREPHLMVELISLWEDGESQDDAGGGDGRSPHLRWLEQLHAALEPFSLPGGYVNFLGPETPDQIAESYGPNTERLLAVKSAVDPDSVFAATPLPSGNADAGSRPVSGVEPEHRGVPAVPPENGIGSSDIGHVGLGLSPKGPSDG</sequence>
<evidence type="ECO:0000256" key="6">
    <source>
        <dbReference type="SAM" id="MobiDB-lite"/>
    </source>
</evidence>
<dbReference type="InterPro" id="IPR016169">
    <property type="entry name" value="FAD-bd_PCMH_sub2"/>
</dbReference>
<keyword evidence="4" id="KW-0274">FAD</keyword>
<comment type="cofactor">
    <cofactor evidence="1">
        <name>FAD</name>
        <dbReference type="ChEBI" id="CHEBI:57692"/>
    </cofactor>
</comment>
<dbReference type="RefSeq" id="WP_190072154.1">
    <property type="nucleotide sequence ID" value="NZ_BNBM01000009.1"/>
</dbReference>
<comment type="similarity">
    <text evidence="2">Belongs to the oxygen-dependent FAD-linked oxidoreductase family.</text>
</comment>
<proteinExistence type="inferred from homology"/>
<evidence type="ECO:0000259" key="7">
    <source>
        <dbReference type="PROSITE" id="PS51387"/>
    </source>
</evidence>
<dbReference type="Pfam" id="PF01565">
    <property type="entry name" value="FAD_binding_4"/>
    <property type="match status" value="1"/>
</dbReference>
<dbReference type="EMBL" id="JBEPFB010000009">
    <property type="protein sequence ID" value="MER7375171.1"/>
    <property type="molecule type" value="Genomic_DNA"/>
</dbReference>
<evidence type="ECO:0000313" key="9">
    <source>
        <dbReference type="Proteomes" id="UP001486207"/>
    </source>
</evidence>
<evidence type="ECO:0000256" key="2">
    <source>
        <dbReference type="ARBA" id="ARBA00005466"/>
    </source>
</evidence>
<evidence type="ECO:0000256" key="4">
    <source>
        <dbReference type="ARBA" id="ARBA00022827"/>
    </source>
</evidence>
<protein>
    <submittedName>
        <fullName evidence="8">FAD-binding oxidoreductase</fullName>
    </submittedName>
</protein>
<dbReference type="PROSITE" id="PS51387">
    <property type="entry name" value="FAD_PCMH"/>
    <property type="match status" value="1"/>
</dbReference>
<dbReference type="InterPro" id="IPR036318">
    <property type="entry name" value="FAD-bd_PCMH-like_sf"/>
</dbReference>
<evidence type="ECO:0000256" key="5">
    <source>
        <dbReference type="ARBA" id="ARBA00023002"/>
    </source>
</evidence>
<dbReference type="Pfam" id="PF08031">
    <property type="entry name" value="BBE"/>
    <property type="match status" value="1"/>
</dbReference>
<feature type="region of interest" description="Disordered" evidence="6">
    <location>
        <begin position="466"/>
        <end position="519"/>
    </location>
</feature>
<keyword evidence="5" id="KW-0560">Oxidoreductase</keyword>
<dbReference type="InterPro" id="IPR006093">
    <property type="entry name" value="Oxy_OxRdtase_FAD_BS"/>
</dbReference>
<dbReference type="Gene3D" id="3.30.465.10">
    <property type="match status" value="1"/>
</dbReference>
<evidence type="ECO:0000313" key="8">
    <source>
        <dbReference type="EMBL" id="MER7375171.1"/>
    </source>
</evidence>
<dbReference type="InterPro" id="IPR016167">
    <property type="entry name" value="FAD-bd_PCMH_sub1"/>
</dbReference>
<organism evidence="8 9">
    <name type="scientific">Streptomyces lanatus</name>
    <dbReference type="NCBI Taxonomy" id="66900"/>
    <lineage>
        <taxon>Bacteria</taxon>
        <taxon>Bacillati</taxon>
        <taxon>Actinomycetota</taxon>
        <taxon>Actinomycetes</taxon>
        <taxon>Kitasatosporales</taxon>
        <taxon>Streptomycetaceae</taxon>
        <taxon>Streptomyces</taxon>
    </lineage>
</organism>
<dbReference type="PANTHER" id="PTHR42973">
    <property type="entry name" value="BINDING OXIDOREDUCTASE, PUTATIVE (AFU_ORTHOLOGUE AFUA_1G17690)-RELATED"/>
    <property type="match status" value="1"/>
</dbReference>
<evidence type="ECO:0000256" key="3">
    <source>
        <dbReference type="ARBA" id="ARBA00022630"/>
    </source>
</evidence>
<dbReference type="Proteomes" id="UP001486207">
    <property type="component" value="Unassembled WGS sequence"/>
</dbReference>
<dbReference type="InterPro" id="IPR012951">
    <property type="entry name" value="BBE"/>
</dbReference>
<keyword evidence="9" id="KW-1185">Reference proteome</keyword>
<dbReference type="InterPro" id="IPR050416">
    <property type="entry name" value="FAD-linked_Oxidoreductase"/>
</dbReference>
<accession>A0ABV1XUH7</accession>
<gene>
    <name evidence="8" type="ORF">ABT384_21290</name>
</gene>
<comment type="caution">
    <text evidence="8">The sequence shown here is derived from an EMBL/GenBank/DDBJ whole genome shotgun (WGS) entry which is preliminary data.</text>
</comment>
<dbReference type="PROSITE" id="PS00862">
    <property type="entry name" value="OX2_COVAL_FAD"/>
    <property type="match status" value="1"/>
</dbReference>
<reference evidence="8 9" key="1">
    <citation type="submission" date="2024-06" db="EMBL/GenBank/DDBJ databases">
        <title>The Natural Products Discovery Center: Release of the First 8490 Sequenced Strains for Exploring Actinobacteria Biosynthetic Diversity.</title>
        <authorList>
            <person name="Kalkreuter E."/>
            <person name="Kautsar S.A."/>
            <person name="Yang D."/>
            <person name="Bader C.D."/>
            <person name="Teijaro C.N."/>
            <person name="Fluegel L."/>
            <person name="Davis C.M."/>
            <person name="Simpson J.R."/>
            <person name="Lauterbach L."/>
            <person name="Steele A.D."/>
            <person name="Gui C."/>
            <person name="Meng S."/>
            <person name="Li G."/>
            <person name="Viehrig K."/>
            <person name="Ye F."/>
            <person name="Su P."/>
            <person name="Kiefer A.F."/>
            <person name="Nichols A."/>
            <person name="Cepeda A.J."/>
            <person name="Yan W."/>
            <person name="Fan B."/>
            <person name="Jiang Y."/>
            <person name="Adhikari A."/>
            <person name="Zheng C.-J."/>
            <person name="Schuster L."/>
            <person name="Cowan T.M."/>
            <person name="Smanski M.J."/>
            <person name="Chevrette M.G."/>
            <person name="De Carvalho L.P.S."/>
            <person name="Shen B."/>
        </authorList>
    </citation>
    <scope>NUCLEOTIDE SEQUENCE [LARGE SCALE GENOMIC DNA]</scope>
    <source>
        <strain evidence="8 9">NPDC000155</strain>
    </source>
</reference>
<name>A0ABV1XUH7_9ACTN</name>
<evidence type="ECO:0000256" key="1">
    <source>
        <dbReference type="ARBA" id="ARBA00001974"/>
    </source>
</evidence>
<dbReference type="PANTHER" id="PTHR42973:SF39">
    <property type="entry name" value="FAD-BINDING PCMH-TYPE DOMAIN-CONTAINING PROTEIN"/>
    <property type="match status" value="1"/>
</dbReference>
<dbReference type="InterPro" id="IPR016166">
    <property type="entry name" value="FAD-bd_PCMH"/>
</dbReference>
<dbReference type="Gene3D" id="3.30.43.10">
    <property type="entry name" value="Uridine Diphospho-n-acetylenolpyruvylglucosamine Reductase, domain 2"/>
    <property type="match status" value="1"/>
</dbReference>
<dbReference type="Gene3D" id="3.40.462.20">
    <property type="match status" value="1"/>
</dbReference>
<keyword evidence="3" id="KW-0285">Flavoprotein</keyword>
<dbReference type="SUPFAM" id="SSF56176">
    <property type="entry name" value="FAD-binding/transporter-associated domain-like"/>
    <property type="match status" value="1"/>
</dbReference>
<feature type="domain" description="FAD-binding PCMH-type" evidence="7">
    <location>
        <begin position="48"/>
        <end position="218"/>
    </location>
</feature>
<dbReference type="InterPro" id="IPR006094">
    <property type="entry name" value="Oxid_FAD_bind_N"/>
</dbReference>